<comment type="subcellular location">
    <subcellularLocation>
        <location evidence="1">Membrane</location>
        <topology evidence="1">Lipid-anchor</topology>
    </subcellularLocation>
</comment>
<evidence type="ECO:0000256" key="3">
    <source>
        <dbReference type="ARBA" id="ARBA00022729"/>
    </source>
</evidence>
<evidence type="ECO:0000256" key="5">
    <source>
        <dbReference type="ARBA" id="ARBA00023139"/>
    </source>
</evidence>
<dbReference type="EMBL" id="CP013331">
    <property type="protein sequence ID" value="ALQ41013.1"/>
    <property type="molecule type" value="Genomic_DNA"/>
</dbReference>
<sequence>MKKILLHCFTWLLISANIFAGTLKVGATPVPHAELLNYLKSDLKKEGVDLKIVEFTDFVTINEALIDGELDANYWQHLPHLTLIMQKEKKTDLVAVTKVHVETIGLYSTKIKSIKDLKVGAKIAIPSDSTNEGRALILLHNNGIIKLKDPKNLLATPVDIVSNPKKLKFQELDAALLPRTLDSVDGAIITANYALQAGFVPSKDAILLEDKNSPYVNVLVTRKKNQNNEDIKKLAKALNSEKARKFINEKYNGAVVPAF</sequence>
<dbReference type="CDD" id="cd13597">
    <property type="entry name" value="PBP2_lipoprotein_Tp32"/>
    <property type="match status" value="1"/>
</dbReference>
<dbReference type="GO" id="GO:0016020">
    <property type="term" value="C:membrane"/>
    <property type="evidence" value="ECO:0007669"/>
    <property type="project" value="UniProtKB-SubCell"/>
</dbReference>
<dbReference type="InterPro" id="IPR004872">
    <property type="entry name" value="Lipoprotein_NlpA"/>
</dbReference>
<dbReference type="GeneID" id="60660290"/>
<protein>
    <submittedName>
        <fullName evidence="8">Methionine ABC transporter substrate-binding protein</fullName>
    </submittedName>
</protein>
<organism evidence="8">
    <name type="scientific">Fusobacterium hwasookii ChDC F174</name>
    <dbReference type="NCBI Taxonomy" id="1307442"/>
    <lineage>
        <taxon>Bacteria</taxon>
        <taxon>Fusobacteriati</taxon>
        <taxon>Fusobacteriota</taxon>
        <taxon>Fusobacteriia</taxon>
        <taxon>Fusobacteriales</taxon>
        <taxon>Fusobacteriaceae</taxon>
        <taxon>Fusobacterium</taxon>
    </lineage>
</organism>
<dbReference type="Pfam" id="PF03180">
    <property type="entry name" value="Lipoprotein_9"/>
    <property type="match status" value="1"/>
</dbReference>
<evidence type="ECO:0000313" key="9">
    <source>
        <dbReference type="Proteomes" id="UP000063275"/>
    </source>
</evidence>
<dbReference type="SUPFAM" id="SSF53850">
    <property type="entry name" value="Periplasmic binding protein-like II"/>
    <property type="match status" value="1"/>
</dbReference>
<dbReference type="PANTHER" id="PTHR30429">
    <property type="entry name" value="D-METHIONINE-BINDING LIPOPROTEIN METQ"/>
    <property type="match status" value="1"/>
</dbReference>
<accession>A0A0S2ZQ16</accession>
<feature type="signal peptide" evidence="7">
    <location>
        <begin position="1"/>
        <end position="20"/>
    </location>
</feature>
<evidence type="ECO:0000256" key="4">
    <source>
        <dbReference type="ARBA" id="ARBA00023136"/>
    </source>
</evidence>
<evidence type="ECO:0000256" key="2">
    <source>
        <dbReference type="ARBA" id="ARBA00008973"/>
    </source>
</evidence>
<dbReference type="PANTHER" id="PTHR30429:SF0">
    <property type="entry name" value="METHIONINE-BINDING LIPOPROTEIN METQ"/>
    <property type="match status" value="1"/>
</dbReference>
<dbReference type="RefSeq" id="WP_023038106.1">
    <property type="nucleotide sequence ID" value="NZ_ATKF01000023.1"/>
</dbReference>
<evidence type="ECO:0000256" key="7">
    <source>
        <dbReference type="SAM" id="SignalP"/>
    </source>
</evidence>
<proteinExistence type="inferred from homology"/>
<reference evidence="8 9" key="1">
    <citation type="submission" date="2015-11" db="EMBL/GenBank/DDBJ databases">
        <authorList>
            <person name="Zhang Y."/>
            <person name="Guo Z."/>
        </authorList>
    </citation>
    <scope>NUCLEOTIDE SEQUENCE [LARGE SCALE GENOMIC DNA]</scope>
    <source>
        <strain evidence="8 9">ChDC F174</strain>
    </source>
</reference>
<evidence type="ECO:0000313" key="8">
    <source>
        <dbReference type="EMBL" id="ALQ41013.1"/>
    </source>
</evidence>
<name>A0A0S2ZQ16_9FUSO</name>
<keyword evidence="6" id="KW-0449">Lipoprotein</keyword>
<dbReference type="Proteomes" id="UP000063275">
    <property type="component" value="Chromosome"/>
</dbReference>
<comment type="similarity">
    <text evidence="2">Belongs to the NlpA lipoprotein family.</text>
</comment>
<evidence type="ECO:0000256" key="1">
    <source>
        <dbReference type="ARBA" id="ARBA00004635"/>
    </source>
</evidence>
<evidence type="ECO:0000256" key="6">
    <source>
        <dbReference type="ARBA" id="ARBA00023288"/>
    </source>
</evidence>
<gene>
    <name evidence="8" type="ORF">RN87_10875</name>
</gene>
<feature type="chain" id="PRO_5006608749" evidence="7">
    <location>
        <begin position="21"/>
        <end position="259"/>
    </location>
</feature>
<keyword evidence="3 7" id="KW-0732">Signal</keyword>
<dbReference type="Gene3D" id="3.40.190.10">
    <property type="entry name" value="Periplasmic binding protein-like II"/>
    <property type="match status" value="2"/>
</dbReference>
<dbReference type="PIRSF" id="PIRSF002854">
    <property type="entry name" value="MetQ"/>
    <property type="match status" value="1"/>
</dbReference>
<dbReference type="OrthoDB" id="9812878at2"/>
<keyword evidence="4" id="KW-0472">Membrane</keyword>
<dbReference type="AlphaFoldDB" id="A0A0S2ZQ16"/>
<keyword evidence="5" id="KW-0564">Palmitate</keyword>
<dbReference type="KEGG" id="fhw:RN87_10875"/>